<dbReference type="Pfam" id="PF09371">
    <property type="entry name" value="Tex_N"/>
    <property type="match status" value="1"/>
</dbReference>
<dbReference type="GO" id="GO:0006412">
    <property type="term" value="P:translation"/>
    <property type="evidence" value="ECO:0007669"/>
    <property type="project" value="TreeGrafter"/>
</dbReference>
<evidence type="ECO:0000259" key="1">
    <source>
        <dbReference type="PROSITE" id="PS50126"/>
    </source>
</evidence>
<dbReference type="Gene3D" id="1.10.3500.10">
    <property type="entry name" value="Tex N-terminal region-like"/>
    <property type="match status" value="1"/>
</dbReference>
<dbReference type="InterPro" id="IPR044146">
    <property type="entry name" value="S1_Tex"/>
</dbReference>
<dbReference type="Pfam" id="PF16921">
    <property type="entry name" value="Tex_YqgF"/>
    <property type="match status" value="1"/>
</dbReference>
<dbReference type="RefSeq" id="WP_249320172.1">
    <property type="nucleotide sequence ID" value="NZ_JACRSN010000019.1"/>
</dbReference>
<dbReference type="PROSITE" id="PS50126">
    <property type="entry name" value="S1"/>
    <property type="match status" value="1"/>
</dbReference>
<dbReference type="InterPro" id="IPR018974">
    <property type="entry name" value="Tex-like_N"/>
</dbReference>
<dbReference type="InterPro" id="IPR055179">
    <property type="entry name" value="Tex-like_central_region"/>
</dbReference>
<dbReference type="AlphaFoldDB" id="A0A926DCP4"/>
<dbReference type="SMART" id="SM00316">
    <property type="entry name" value="S1"/>
    <property type="match status" value="1"/>
</dbReference>
<dbReference type="FunFam" id="1.10.150.310:FF:000001">
    <property type="entry name" value="RNA-binding transcriptional accessory protein"/>
    <property type="match status" value="1"/>
</dbReference>
<dbReference type="Gene3D" id="1.10.10.650">
    <property type="entry name" value="RuvA domain 2-like"/>
    <property type="match status" value="1"/>
</dbReference>
<dbReference type="InterPro" id="IPR006641">
    <property type="entry name" value="YqgF/RNaseH-like_dom"/>
</dbReference>
<dbReference type="Gene3D" id="3.30.420.140">
    <property type="entry name" value="YqgF/RNase H-like domain"/>
    <property type="match status" value="1"/>
</dbReference>
<dbReference type="InterPro" id="IPR041692">
    <property type="entry name" value="HHH_9"/>
</dbReference>
<evidence type="ECO:0000313" key="3">
    <source>
        <dbReference type="Proteomes" id="UP000651482"/>
    </source>
</evidence>
<reference evidence="2" key="1">
    <citation type="submission" date="2020-08" db="EMBL/GenBank/DDBJ databases">
        <title>Genome public.</title>
        <authorList>
            <person name="Liu C."/>
            <person name="Sun Q."/>
        </authorList>
    </citation>
    <scope>NUCLEOTIDE SEQUENCE</scope>
    <source>
        <strain evidence="2">NSJ-40</strain>
    </source>
</reference>
<protein>
    <submittedName>
        <fullName evidence="2">RNA-binding transcriptional accessory protein</fullName>
    </submittedName>
</protein>
<comment type="caution">
    <text evidence="2">The sequence shown here is derived from an EMBL/GenBank/DDBJ whole genome shotgun (WGS) entry which is preliminary data.</text>
</comment>
<keyword evidence="3" id="KW-1185">Reference proteome</keyword>
<dbReference type="InterPro" id="IPR012337">
    <property type="entry name" value="RNaseH-like_sf"/>
</dbReference>
<dbReference type="Proteomes" id="UP000651482">
    <property type="component" value="Unassembled WGS sequence"/>
</dbReference>
<dbReference type="InterPro" id="IPR032639">
    <property type="entry name" value="Tex_YqgF"/>
</dbReference>
<dbReference type="PANTHER" id="PTHR10724:SF10">
    <property type="entry name" value="S1 RNA-BINDING DOMAIN-CONTAINING PROTEIN 1"/>
    <property type="match status" value="1"/>
</dbReference>
<dbReference type="FunFam" id="2.40.50.140:FF:000051">
    <property type="entry name" value="RNA-binding transcriptional accessory protein"/>
    <property type="match status" value="1"/>
</dbReference>
<dbReference type="GO" id="GO:0003735">
    <property type="term" value="F:structural constituent of ribosome"/>
    <property type="evidence" value="ECO:0007669"/>
    <property type="project" value="TreeGrafter"/>
</dbReference>
<dbReference type="InterPro" id="IPR050437">
    <property type="entry name" value="Ribos_protein_bS1-like"/>
</dbReference>
<dbReference type="InterPro" id="IPR023319">
    <property type="entry name" value="Tex-like_HTH_dom_sf"/>
</dbReference>
<dbReference type="InterPro" id="IPR003029">
    <property type="entry name" value="S1_domain"/>
</dbReference>
<dbReference type="GO" id="GO:0005737">
    <property type="term" value="C:cytoplasm"/>
    <property type="evidence" value="ECO:0007669"/>
    <property type="project" value="UniProtKB-ARBA"/>
</dbReference>
<dbReference type="SUPFAM" id="SSF53098">
    <property type="entry name" value="Ribonuclease H-like"/>
    <property type="match status" value="1"/>
</dbReference>
<dbReference type="SUPFAM" id="SSF50249">
    <property type="entry name" value="Nucleic acid-binding proteins"/>
    <property type="match status" value="1"/>
</dbReference>
<dbReference type="FunFam" id="1.10.10.650:FF:000001">
    <property type="entry name" value="S1 RNA-binding domain 1"/>
    <property type="match status" value="1"/>
</dbReference>
<dbReference type="CDD" id="cd05685">
    <property type="entry name" value="S1_Tex"/>
    <property type="match status" value="1"/>
</dbReference>
<dbReference type="Gene3D" id="1.10.150.310">
    <property type="entry name" value="Tex RuvX-like domain-like"/>
    <property type="match status" value="1"/>
</dbReference>
<dbReference type="SUPFAM" id="SSF158832">
    <property type="entry name" value="Tex N-terminal region-like"/>
    <property type="match status" value="1"/>
</dbReference>
<dbReference type="SMART" id="SM00732">
    <property type="entry name" value="YqgFc"/>
    <property type="match status" value="1"/>
</dbReference>
<dbReference type="InterPro" id="IPR037027">
    <property type="entry name" value="YqgF/RNaseH-like_dom_sf"/>
</dbReference>
<organism evidence="2 3">
    <name type="scientific">Yeguia hominis</name>
    <dbReference type="NCBI Taxonomy" id="2763662"/>
    <lineage>
        <taxon>Bacteria</taxon>
        <taxon>Bacillati</taxon>
        <taxon>Bacillota</taxon>
        <taxon>Clostridia</taxon>
        <taxon>Eubacteriales</taxon>
        <taxon>Yeguiaceae</taxon>
        <taxon>Yeguia</taxon>
    </lineage>
</organism>
<feature type="domain" description="S1 motif" evidence="1">
    <location>
        <begin position="640"/>
        <end position="709"/>
    </location>
</feature>
<dbReference type="GO" id="GO:0006139">
    <property type="term" value="P:nucleobase-containing compound metabolic process"/>
    <property type="evidence" value="ECO:0007669"/>
    <property type="project" value="InterPro"/>
</dbReference>
<dbReference type="Gene3D" id="2.40.50.140">
    <property type="entry name" value="Nucleic acid-binding proteins"/>
    <property type="match status" value="1"/>
</dbReference>
<accession>A0A926DCP4</accession>
<dbReference type="EMBL" id="JACRSN010000019">
    <property type="protein sequence ID" value="MBC8534585.1"/>
    <property type="molecule type" value="Genomic_DNA"/>
</dbReference>
<gene>
    <name evidence="2" type="ORF">IAG03_11450</name>
</gene>
<sequence>MEQIVAALAAELNLKPTHVENVISLIDAGNTIPFIARYRKEMTGSMDDQLLRELSERLAYLRGLAARKEEVRAAIEGQGKLTEELAAAILSAQTLAEVDDLYRPYRPKRRTRASIARERGLEPLAELLMRQDPNLDPTCEAKTFCSPEVEDAEAALAGARDILAEAISDDAEIRKRLRRFLFSSGSLVSAAAKEEDSVYRLYYEFRERVNRLQSHQILALNRGEREGFLKVELEASEPEAIKLLREAFCKHSGPSTEQVALAVADSYERLLFPSLAREIRNQLTDAANEQAIHTFALNLKPLLMQPPVKNKVTLGLDPAYRTGCKIAVVDGTGKVLDTAVVYPTPPHNKKEEAAKTLNRLIEKDNVQVISIGNGTASRESEQFVADLIRGTDLSYMIVSEAGASVYSASKLAAAEFPDYDVSLRSAVSIARRLQDPLAELVKIDPKSIGVGQYQHDMPQKQLDEALSGVVEDCVNTVGVDLNTASAPLLGRVAGITAAVAKNIVAYREEHGAFKSRKELLEVPKLGNRTYEQCAGFIRVPESSTVLDRTGVHPESYAAAEKLLSLCGYTLTDVEKSRIEALRDRILKRGEAAIAEDCGVGLPTLQDIVAELLKPGRDPRDELPPPLLRSDVMEIDDLAPGMELTGTVRNVVDFGAFVDIGVHQDGLVHISRMADRFIRHPSEVVRTGDLVKVWVVEVQKDKNRISLTMKPPKKSE</sequence>
<proteinExistence type="predicted"/>
<dbReference type="Pfam" id="PF22706">
    <property type="entry name" value="Tex_central_region"/>
    <property type="match status" value="1"/>
</dbReference>
<dbReference type="InterPro" id="IPR012340">
    <property type="entry name" value="NA-bd_OB-fold"/>
</dbReference>
<dbReference type="PANTHER" id="PTHR10724">
    <property type="entry name" value="30S RIBOSOMAL PROTEIN S1"/>
    <property type="match status" value="1"/>
</dbReference>
<name>A0A926DCP4_9FIRM</name>
<dbReference type="InterPro" id="IPR010994">
    <property type="entry name" value="RuvA_2-like"/>
</dbReference>
<dbReference type="InterPro" id="IPR023323">
    <property type="entry name" value="Tex-like_dom_sf"/>
</dbReference>
<dbReference type="GO" id="GO:0003729">
    <property type="term" value="F:mRNA binding"/>
    <property type="evidence" value="ECO:0007669"/>
    <property type="project" value="UniProtKB-ARBA"/>
</dbReference>
<evidence type="ECO:0000313" key="2">
    <source>
        <dbReference type="EMBL" id="MBC8534585.1"/>
    </source>
</evidence>
<dbReference type="Pfam" id="PF00575">
    <property type="entry name" value="S1"/>
    <property type="match status" value="1"/>
</dbReference>
<dbReference type="Pfam" id="PF12836">
    <property type="entry name" value="HHH_3"/>
    <property type="match status" value="1"/>
</dbReference>
<dbReference type="FunFam" id="3.30.420.140:FF:000001">
    <property type="entry name" value="RNA-binding transcriptional accessory protein"/>
    <property type="match status" value="1"/>
</dbReference>
<dbReference type="SUPFAM" id="SSF47781">
    <property type="entry name" value="RuvA domain 2-like"/>
    <property type="match status" value="2"/>
</dbReference>
<dbReference type="Pfam" id="PF17674">
    <property type="entry name" value="HHH_9"/>
    <property type="match status" value="1"/>
</dbReference>